<protein>
    <submittedName>
        <fullName evidence="1">Uncharacterized protein</fullName>
    </submittedName>
</protein>
<evidence type="ECO:0000313" key="2">
    <source>
        <dbReference type="Proteomes" id="UP000006659"/>
    </source>
</evidence>
<sequence>MRIPVKGFIRQSTRRVLGVSGDELVTDTTLRLPIVIVHEGEPVAVQVGDRVELPEPFAGTWGVVEVAVNHGAGQSTPDHQKLTLKEVP</sequence>
<dbReference type="EMBL" id="CP002917">
    <property type="protein sequence ID" value="AEK36222.1"/>
    <property type="molecule type" value="Genomic_DNA"/>
</dbReference>
<name>G0HC60_CORVD</name>
<organism evidence="1 2">
    <name type="scientific">Corynebacterium variabile (strain DSM 44702 / CIP 107183 / JCM 12073 / NCIMB 30131)</name>
    <name type="common">Corynebacterium mooreparkense</name>
    <dbReference type="NCBI Taxonomy" id="858619"/>
    <lineage>
        <taxon>Bacteria</taxon>
        <taxon>Bacillati</taxon>
        <taxon>Actinomycetota</taxon>
        <taxon>Actinomycetes</taxon>
        <taxon>Mycobacteriales</taxon>
        <taxon>Corynebacteriaceae</taxon>
        <taxon>Corynebacterium</taxon>
    </lineage>
</organism>
<evidence type="ECO:0000313" key="1">
    <source>
        <dbReference type="EMBL" id="AEK36222.1"/>
    </source>
</evidence>
<dbReference type="STRING" id="858619.CVAR_0870"/>
<dbReference type="Proteomes" id="UP000006659">
    <property type="component" value="Chromosome"/>
</dbReference>
<gene>
    <name evidence="1" type="ordered locus">CVAR_0870</name>
</gene>
<dbReference type="HOGENOM" id="CLU_2463858_0_0_11"/>
<dbReference type="AlphaFoldDB" id="G0HC60"/>
<dbReference type="KEGG" id="cva:CVAR_0870"/>
<accession>G0HC60</accession>
<reference evidence="1 2" key="1">
    <citation type="journal article" date="2011" name="BMC Genomics">
        <title>Complete genome sequence of Corynebacterium variabile DSM 44702 isolated from the surface of smear-ripened cheeses and insights into cheese ripening and flavor generation.</title>
        <authorList>
            <person name="Schroeder J."/>
            <person name="Maus I."/>
            <person name="Trost E."/>
            <person name="Tauch A."/>
        </authorList>
    </citation>
    <scope>NUCLEOTIDE SEQUENCE [LARGE SCALE GENOMIC DNA]</scope>
    <source>
        <strain evidence="2">DSM 44702 / JCM 12073 / NCIMB 30131</strain>
    </source>
</reference>
<proteinExistence type="predicted"/>